<dbReference type="PANTHER" id="PTHR14950">
    <property type="entry name" value="DICER-RELATED"/>
    <property type="match status" value="1"/>
</dbReference>
<dbReference type="SMART" id="SM00535">
    <property type="entry name" value="RIBOc"/>
    <property type="match status" value="2"/>
</dbReference>
<keyword evidence="5" id="KW-0347">Helicase</keyword>
<protein>
    <recommendedName>
        <fullName evidence="17">Dicer-2</fullName>
    </recommendedName>
</protein>
<evidence type="ECO:0000256" key="7">
    <source>
        <dbReference type="ARBA" id="ARBA00035116"/>
    </source>
</evidence>
<dbReference type="InterPro" id="IPR005034">
    <property type="entry name" value="Dicer_dimerisation"/>
</dbReference>
<dbReference type="SUPFAM" id="SSF52540">
    <property type="entry name" value="P-loop containing nucleoside triphosphate hydrolases"/>
    <property type="match status" value="1"/>
</dbReference>
<dbReference type="PROSITE" id="PS00517">
    <property type="entry name" value="RNASE_3_1"/>
    <property type="match status" value="1"/>
</dbReference>
<dbReference type="Gene3D" id="2.170.260.10">
    <property type="entry name" value="paz domain"/>
    <property type="match status" value="1"/>
</dbReference>
<comment type="caution">
    <text evidence="15">The sequence shown here is derived from an EMBL/GenBank/DDBJ whole genome shotgun (WGS) entry which is preliminary data.</text>
</comment>
<dbReference type="Gene3D" id="1.10.1520.10">
    <property type="entry name" value="Ribonuclease III domain"/>
    <property type="match status" value="2"/>
</dbReference>
<dbReference type="PANTHER" id="PTHR14950:SF37">
    <property type="entry name" value="ENDORIBONUCLEASE DICER"/>
    <property type="match status" value="1"/>
</dbReference>
<dbReference type="InterPro" id="IPR036389">
    <property type="entry name" value="RNase_III_sf"/>
</dbReference>
<dbReference type="Pfam" id="PF00270">
    <property type="entry name" value="DEAD"/>
    <property type="match status" value="1"/>
</dbReference>
<dbReference type="CDD" id="cd18802">
    <property type="entry name" value="SF2_C_dicer"/>
    <property type="match status" value="1"/>
</dbReference>
<keyword evidence="8" id="KW-0694">RNA-binding</keyword>
<dbReference type="Pfam" id="PF02170">
    <property type="entry name" value="PAZ"/>
    <property type="match status" value="1"/>
</dbReference>
<keyword evidence="4" id="KW-0378">Hydrolase</keyword>
<dbReference type="CDD" id="cd00593">
    <property type="entry name" value="RIBOc"/>
    <property type="match status" value="2"/>
</dbReference>
<evidence type="ECO:0000256" key="9">
    <source>
        <dbReference type="SAM" id="MobiDB-lite"/>
    </source>
</evidence>
<feature type="compositionally biased region" description="Basic and acidic residues" evidence="9">
    <location>
        <begin position="841"/>
        <end position="851"/>
    </location>
</feature>
<dbReference type="Proteomes" id="UP001473302">
    <property type="component" value="Unassembled WGS sequence"/>
</dbReference>
<evidence type="ECO:0000256" key="5">
    <source>
        <dbReference type="ARBA" id="ARBA00022806"/>
    </source>
</evidence>
<proteinExistence type="inferred from homology"/>
<dbReference type="PROSITE" id="PS51327">
    <property type="entry name" value="DICER_DSRBF"/>
    <property type="match status" value="1"/>
</dbReference>
<dbReference type="InterPro" id="IPR027417">
    <property type="entry name" value="P-loop_NTPase"/>
</dbReference>
<keyword evidence="6" id="KW-0067">ATP-binding</keyword>
<dbReference type="InterPro" id="IPR003100">
    <property type="entry name" value="PAZ_dom"/>
</dbReference>
<feature type="domain" description="RNase III" evidence="10">
    <location>
        <begin position="1332"/>
        <end position="1480"/>
    </location>
</feature>
<name>A0ABP9YQW2_9FUNG</name>
<evidence type="ECO:0000313" key="16">
    <source>
        <dbReference type="Proteomes" id="UP001473302"/>
    </source>
</evidence>
<dbReference type="InterPro" id="IPR038248">
    <property type="entry name" value="Dicer_dimer_sf"/>
</dbReference>
<evidence type="ECO:0000256" key="4">
    <source>
        <dbReference type="ARBA" id="ARBA00022801"/>
    </source>
</evidence>
<evidence type="ECO:0000259" key="11">
    <source>
        <dbReference type="PROSITE" id="PS50821"/>
    </source>
</evidence>
<comment type="cofactor">
    <cofactor evidence="1">
        <name>Mg(2+)</name>
        <dbReference type="ChEBI" id="CHEBI:18420"/>
    </cofactor>
</comment>
<feature type="region of interest" description="Disordered" evidence="9">
    <location>
        <begin position="773"/>
        <end position="794"/>
    </location>
</feature>
<dbReference type="CDD" id="cd18034">
    <property type="entry name" value="DEXHc_dicer"/>
    <property type="match status" value="1"/>
</dbReference>
<dbReference type="PROSITE" id="PS51192">
    <property type="entry name" value="HELICASE_ATP_BIND_1"/>
    <property type="match status" value="1"/>
</dbReference>
<dbReference type="SUPFAM" id="SSF69065">
    <property type="entry name" value="RNase III domain-like"/>
    <property type="match status" value="2"/>
</dbReference>
<reference evidence="15 16" key="1">
    <citation type="submission" date="2024-04" db="EMBL/GenBank/DDBJ databases">
        <title>genome sequences of Mucor flavus KT1a and Helicostylum pulchrum KT1b strains isolated from the surface of a dry-aged beef.</title>
        <authorList>
            <person name="Toyotome T."/>
            <person name="Hosono M."/>
            <person name="Torimaru M."/>
            <person name="Fukuda K."/>
            <person name="Mikami N."/>
        </authorList>
    </citation>
    <scope>NUCLEOTIDE SEQUENCE [LARGE SCALE GENOMIC DNA]</scope>
    <source>
        <strain evidence="15 16">KT1a</strain>
    </source>
</reference>
<dbReference type="SMART" id="SM00490">
    <property type="entry name" value="HELICc"/>
    <property type="match status" value="1"/>
</dbReference>
<evidence type="ECO:0000256" key="1">
    <source>
        <dbReference type="ARBA" id="ARBA00001946"/>
    </source>
</evidence>
<feature type="domain" description="Helicase C-terminal" evidence="13">
    <location>
        <begin position="416"/>
        <end position="582"/>
    </location>
</feature>
<dbReference type="InterPro" id="IPR011545">
    <property type="entry name" value="DEAD/DEAH_box_helicase_dom"/>
</dbReference>
<dbReference type="PROSITE" id="PS51194">
    <property type="entry name" value="HELICASE_CTER"/>
    <property type="match status" value="1"/>
</dbReference>
<comment type="similarity">
    <text evidence="7 8">Belongs to the helicase family. Dicer subfamily.</text>
</comment>
<dbReference type="SMART" id="SM00487">
    <property type="entry name" value="DEXDc"/>
    <property type="match status" value="1"/>
</dbReference>
<evidence type="ECO:0000256" key="3">
    <source>
        <dbReference type="ARBA" id="ARBA00022741"/>
    </source>
</evidence>
<feature type="compositionally biased region" description="Acidic residues" evidence="9">
    <location>
        <begin position="852"/>
        <end position="864"/>
    </location>
</feature>
<keyword evidence="16" id="KW-1185">Reference proteome</keyword>
<dbReference type="InterPro" id="IPR014001">
    <property type="entry name" value="Helicase_ATP-bd"/>
</dbReference>
<evidence type="ECO:0000259" key="12">
    <source>
        <dbReference type="PROSITE" id="PS51192"/>
    </source>
</evidence>
<evidence type="ECO:0008006" key="17">
    <source>
        <dbReference type="Google" id="ProtNLM"/>
    </source>
</evidence>
<dbReference type="Gene3D" id="3.40.50.300">
    <property type="entry name" value="P-loop containing nucleotide triphosphate hydrolases"/>
    <property type="match status" value="2"/>
</dbReference>
<feature type="domain" description="Helicase ATP-binding" evidence="12">
    <location>
        <begin position="100"/>
        <end position="281"/>
    </location>
</feature>
<feature type="domain" description="RNase III" evidence="10">
    <location>
        <begin position="1157"/>
        <end position="1283"/>
    </location>
</feature>
<gene>
    <name evidence="15" type="ORF">MFLAVUS_002617</name>
</gene>
<dbReference type="InterPro" id="IPR001650">
    <property type="entry name" value="Helicase_C-like"/>
</dbReference>
<dbReference type="Pfam" id="PF00636">
    <property type="entry name" value="Ribonuclease_3"/>
    <property type="match status" value="2"/>
</dbReference>
<feature type="domain" description="PAZ" evidence="11">
    <location>
        <begin position="975"/>
        <end position="1096"/>
    </location>
</feature>
<dbReference type="SMART" id="SM00949">
    <property type="entry name" value="PAZ"/>
    <property type="match status" value="1"/>
</dbReference>
<organism evidence="15 16">
    <name type="scientific">Mucor flavus</name>
    <dbReference type="NCBI Taxonomy" id="439312"/>
    <lineage>
        <taxon>Eukaryota</taxon>
        <taxon>Fungi</taxon>
        <taxon>Fungi incertae sedis</taxon>
        <taxon>Mucoromycota</taxon>
        <taxon>Mucoromycotina</taxon>
        <taxon>Mucoromycetes</taxon>
        <taxon>Mucorales</taxon>
        <taxon>Mucorineae</taxon>
        <taxon>Mucoraceae</taxon>
        <taxon>Mucor</taxon>
    </lineage>
</organism>
<evidence type="ECO:0000256" key="8">
    <source>
        <dbReference type="PROSITE-ProRule" id="PRU00657"/>
    </source>
</evidence>
<dbReference type="Gene3D" id="3.30.160.380">
    <property type="entry name" value="Dicer dimerisation domain"/>
    <property type="match status" value="1"/>
</dbReference>
<dbReference type="InterPro" id="IPR000999">
    <property type="entry name" value="RNase_III_dom"/>
</dbReference>
<keyword evidence="2" id="KW-0677">Repeat</keyword>
<feature type="region of interest" description="Disordered" evidence="9">
    <location>
        <begin position="841"/>
        <end position="864"/>
    </location>
</feature>
<evidence type="ECO:0000259" key="14">
    <source>
        <dbReference type="PROSITE" id="PS51327"/>
    </source>
</evidence>
<evidence type="ECO:0000259" key="13">
    <source>
        <dbReference type="PROSITE" id="PS51194"/>
    </source>
</evidence>
<feature type="domain" description="Dicer dsRNA-binding fold" evidence="14">
    <location>
        <begin position="624"/>
        <end position="714"/>
    </location>
</feature>
<dbReference type="EMBL" id="BAABUK010000004">
    <property type="protein sequence ID" value="GAA5809212.1"/>
    <property type="molecule type" value="Genomic_DNA"/>
</dbReference>
<evidence type="ECO:0000259" key="10">
    <source>
        <dbReference type="PROSITE" id="PS50142"/>
    </source>
</evidence>
<dbReference type="PROSITE" id="PS50821">
    <property type="entry name" value="PAZ"/>
    <property type="match status" value="1"/>
</dbReference>
<evidence type="ECO:0000256" key="6">
    <source>
        <dbReference type="ARBA" id="ARBA00022840"/>
    </source>
</evidence>
<accession>A0ABP9YQW2</accession>
<evidence type="ECO:0000313" key="15">
    <source>
        <dbReference type="EMBL" id="GAA5809212.1"/>
    </source>
</evidence>
<keyword evidence="3" id="KW-0547">Nucleotide-binding</keyword>
<evidence type="ECO:0000256" key="2">
    <source>
        <dbReference type="ARBA" id="ARBA00022737"/>
    </source>
</evidence>
<sequence length="1608" mass="184315">MHVPSDDIEEYVDETVKYVPPPPLENHMNDVDPSRLAKYLDPEFLNATPDSKAIDPSQLEIEQKEHMNLDLDLDEDQLEELNEENLKSAILAPREYQYELYQKALKENIITVLDTGSGKTLISVMLIKQMALIEREARLTRRDTKLAFFLVERVPLVFQQASVIQANCDLVVEQMCGEMDVDNWSEKRWKQIFEESDVCVMTAQIFLDTLYHGFISLERVHLLIFDECHHTTKRHPFNLIMRTFYDRCPVENRPKIFGMTASPMHARSSVESSVVQLEKNLDARVYTATNLEELNISVNKPLEFTIEYYPAPRYQETELSFKIREKIGSIERYRRCFIITGDILSTLGPWCCDYMWKTMLTDLERRMSVVTQYLDRESLIDEDLALKETHEFIDPIVFPRNPDYKDISQFSPKIRMLIDILVTVGRGKITDFCGIIFVERRHTAVAIKLLIDSLDVLSNLRSDVLIGHGTSEEGDIQMTFKEQNKVITKFRTGEINLLIATNVAEEGLDIQPCNFVVRFDFFYTLIAYIQSRGRARRQDSKYVLLLETGNASQFGLLSEFRGLEQDMKTYCQTLPEERNVANKFSVGMHGGYDSDDYSDSDDENYMGDAVFIPETGATLTKQNAIPLIHRYCSSLPSDSFCVLKPIFETIATGDGYICKLTLPSNAALQELESPVVRTKEHARALVALQACTQLLSLKAFDNHLIPRNIRKEILGEMAPQYDENGMVIGSRRRHGLYEKKTPNLWNRVVEEEDVIGVEDNADLLKATAHTTVEEANGTEDQKPNGLPNGVPNELFNGVPNGIRDEVKEVSIQEPQKSENINPELGYEENGVKMLNLDKSLEKEEEKTAAEEKAEDEETEEVEEELEEGPFTCWFTVIEVKLPDHQFEGVPYRTICLISKKPFPDIPELKLFHKSVPFMVKMRNLATEVIFDRDQMLVLSEYILKLMLALINKEFNCPINDIPYYIVPFVKNCESTQYEDLSESELQALIDWEEINNIIESKPTPFILDESKDPTDTIVIDATDNHRRYFVTNVRHDMSPRSPVPEGVKTREAGFATFADYYKEKKFIESIDMDQPLLEVRRLKKVMNFLYPGHIVPAQVKGPLSTWTISQLCQKFFMSASMYQASMMIPSIMTRVDSILLCREAKVRYDLPIDDPRFLEAYTCPSASMEMNYERLETLGDSLLKFIATIRLYINFPFSNEGELHHLRIRVICNRAMYRSAKRLKFYRYVTSQAFNRRYWRPPKFTSPADNAATMAGLRYHKLSDKTLADIVEASLGAAYLSTGLEGGLHAAIQLQIPFDEIETWSDFNPTFEESRKQVPPRAEVRALRLLNIPKITEIVGREFSKPLLLVEALTHASLPNSTSPCYQRLEFLGDAILDFLVIRYLFDKYPNADPGIITDLKDSCVNNHILGIICIETKLHKHIIHYSGKLVRAIEVFQNEVQEAKDSGEAVGEYWVDFNIPKVLSDVVESMLGAAFVDAGFKLEACEDLFAKWFLPILDNHVTPELIKFHPLRRLINDLQRFGCDGFMLRNHGSGETGPESQKCVIFLHDKPLACGSDWNIKTARRHAATKASQRLLDEPNLLESVCNCRVSLIKRGLLIEEEEEEEE</sequence>
<dbReference type="Pfam" id="PF00271">
    <property type="entry name" value="Helicase_C"/>
    <property type="match status" value="1"/>
</dbReference>
<dbReference type="Pfam" id="PF03368">
    <property type="entry name" value="Dicer_dimer"/>
    <property type="match status" value="1"/>
</dbReference>
<dbReference type="PROSITE" id="PS50142">
    <property type="entry name" value="RNASE_3_2"/>
    <property type="match status" value="2"/>
</dbReference>